<dbReference type="GO" id="GO:0004089">
    <property type="term" value="F:carbonate dehydratase activity"/>
    <property type="evidence" value="ECO:0007669"/>
    <property type="project" value="InterPro"/>
</dbReference>
<reference evidence="1" key="1">
    <citation type="submission" date="2018-12" db="EMBL/GenBank/DDBJ databases">
        <authorList>
            <person name="Will S."/>
            <person name="Neumann-Schaal M."/>
            <person name="Henke P."/>
        </authorList>
    </citation>
    <scope>NUCLEOTIDE SEQUENCE</scope>
    <source>
        <strain evidence="1">PCC 7102</strain>
    </source>
</reference>
<evidence type="ECO:0000313" key="2">
    <source>
        <dbReference type="Proteomes" id="UP000271624"/>
    </source>
</evidence>
<comment type="caution">
    <text evidence="1">The sequence shown here is derived from an EMBL/GenBank/DDBJ whole genome shotgun (WGS) entry which is preliminary data.</text>
</comment>
<dbReference type="GO" id="GO:0008270">
    <property type="term" value="F:zinc ion binding"/>
    <property type="evidence" value="ECO:0007669"/>
    <property type="project" value="InterPro"/>
</dbReference>
<proteinExistence type="predicted"/>
<protein>
    <submittedName>
        <fullName evidence="1">Uncharacterized protein</fullName>
    </submittedName>
</protein>
<name>A0A433UN81_9CYAN</name>
<sequence length="71" mass="8276">MKGLLQIGNLTQQMSLVYDWLKNHAESTRRLVIDNYEGCSTEKLLQIAIEQNVLTQIENLETYPIIRTLRI</sequence>
<organism evidence="1 2">
    <name type="scientific">Dulcicalothrix desertica PCC 7102</name>
    <dbReference type="NCBI Taxonomy" id="232991"/>
    <lineage>
        <taxon>Bacteria</taxon>
        <taxon>Bacillati</taxon>
        <taxon>Cyanobacteriota</taxon>
        <taxon>Cyanophyceae</taxon>
        <taxon>Nostocales</taxon>
        <taxon>Calotrichaceae</taxon>
        <taxon>Dulcicalothrix</taxon>
    </lineage>
</organism>
<keyword evidence="2" id="KW-1185">Reference proteome</keyword>
<gene>
    <name evidence="1" type="ORF">DSM106972_090750</name>
</gene>
<dbReference type="AlphaFoldDB" id="A0A433UN81"/>
<dbReference type="EMBL" id="RSCL01000042">
    <property type="protein sequence ID" value="RUS95299.1"/>
    <property type="molecule type" value="Genomic_DNA"/>
</dbReference>
<evidence type="ECO:0000313" key="1">
    <source>
        <dbReference type="EMBL" id="RUS95299.1"/>
    </source>
</evidence>
<dbReference type="SUPFAM" id="SSF53056">
    <property type="entry name" value="beta-carbonic anhydrase, cab"/>
    <property type="match status" value="1"/>
</dbReference>
<dbReference type="Gene3D" id="3.40.1050.10">
    <property type="entry name" value="Carbonic anhydrase"/>
    <property type="match status" value="1"/>
</dbReference>
<reference evidence="1" key="2">
    <citation type="journal article" date="2019" name="Genome Biol. Evol.">
        <title>Day and night: Metabolic profiles and evolutionary relationships of six axenic non-marine cyanobacteria.</title>
        <authorList>
            <person name="Will S.E."/>
            <person name="Henke P."/>
            <person name="Boedeker C."/>
            <person name="Huang S."/>
            <person name="Brinkmann H."/>
            <person name="Rohde M."/>
            <person name="Jarek M."/>
            <person name="Friedl T."/>
            <person name="Seufert S."/>
            <person name="Schumacher M."/>
            <person name="Overmann J."/>
            <person name="Neumann-Schaal M."/>
            <person name="Petersen J."/>
        </authorList>
    </citation>
    <scope>NUCLEOTIDE SEQUENCE [LARGE SCALE GENOMIC DNA]</scope>
    <source>
        <strain evidence="1">PCC 7102</strain>
    </source>
</reference>
<accession>A0A433UN81</accession>
<dbReference type="Proteomes" id="UP000271624">
    <property type="component" value="Unassembled WGS sequence"/>
</dbReference>
<dbReference type="InterPro" id="IPR036874">
    <property type="entry name" value="Carbonic_anhydrase_sf"/>
</dbReference>